<evidence type="ECO:0000256" key="3">
    <source>
        <dbReference type="ARBA" id="ARBA00022670"/>
    </source>
</evidence>
<dbReference type="PANTHER" id="PTHR11705:SF143">
    <property type="entry name" value="SLL0236 PROTEIN"/>
    <property type="match status" value="1"/>
</dbReference>
<dbReference type="Proteomes" id="UP000199017">
    <property type="component" value="Unassembled WGS sequence"/>
</dbReference>
<dbReference type="STRING" id="930129.SAMN05216352_1404"/>
<dbReference type="AlphaFoldDB" id="A0A1G8S2S5"/>
<keyword evidence="6" id="KW-0482">Metalloprotease</keyword>
<evidence type="ECO:0000256" key="1">
    <source>
        <dbReference type="ARBA" id="ARBA00001947"/>
    </source>
</evidence>
<comment type="similarity">
    <text evidence="2 7">Belongs to the peptidase M14 family.</text>
</comment>
<dbReference type="Gene3D" id="3.40.630.10">
    <property type="entry name" value="Zn peptidases"/>
    <property type="match status" value="1"/>
</dbReference>
<dbReference type="SMART" id="SM00631">
    <property type="entry name" value="Zn_pept"/>
    <property type="match status" value="1"/>
</dbReference>
<dbReference type="GO" id="GO:0004181">
    <property type="term" value="F:metallocarboxypeptidase activity"/>
    <property type="evidence" value="ECO:0007669"/>
    <property type="project" value="InterPro"/>
</dbReference>
<evidence type="ECO:0000256" key="2">
    <source>
        <dbReference type="ARBA" id="ARBA00005988"/>
    </source>
</evidence>
<keyword evidence="3" id="KW-0645">Protease</keyword>
<keyword evidence="5" id="KW-0862">Zinc</keyword>
<dbReference type="PROSITE" id="PS52035">
    <property type="entry name" value="PEPTIDASE_M14"/>
    <property type="match status" value="1"/>
</dbReference>
<protein>
    <recommendedName>
        <fullName evidence="8">Peptidase M14 domain-containing protein</fullName>
    </recommendedName>
</protein>
<dbReference type="GO" id="GO:0005615">
    <property type="term" value="C:extracellular space"/>
    <property type="evidence" value="ECO:0007669"/>
    <property type="project" value="TreeGrafter"/>
</dbReference>
<evidence type="ECO:0000256" key="5">
    <source>
        <dbReference type="ARBA" id="ARBA00022833"/>
    </source>
</evidence>
<dbReference type="GO" id="GO:0006508">
    <property type="term" value="P:proteolysis"/>
    <property type="evidence" value="ECO:0007669"/>
    <property type="project" value="UniProtKB-KW"/>
</dbReference>
<dbReference type="SUPFAM" id="SSF53187">
    <property type="entry name" value="Zn-dependent exopeptidases"/>
    <property type="match status" value="1"/>
</dbReference>
<evidence type="ECO:0000256" key="4">
    <source>
        <dbReference type="ARBA" id="ARBA00022801"/>
    </source>
</evidence>
<keyword evidence="4" id="KW-0378">Hydrolase</keyword>
<feature type="domain" description="Peptidase M14" evidence="8">
    <location>
        <begin position="40"/>
        <end position="328"/>
    </location>
</feature>
<name>A0A1G8S2S5_9BACI</name>
<evidence type="ECO:0000256" key="7">
    <source>
        <dbReference type="PROSITE-ProRule" id="PRU01379"/>
    </source>
</evidence>
<feature type="active site" description="Proton donor/acceptor" evidence="7">
    <location>
        <position position="287"/>
    </location>
</feature>
<evidence type="ECO:0000313" key="9">
    <source>
        <dbReference type="EMBL" id="SDJ23527.1"/>
    </source>
</evidence>
<proteinExistence type="inferred from homology"/>
<evidence type="ECO:0000259" key="8">
    <source>
        <dbReference type="PROSITE" id="PS52035"/>
    </source>
</evidence>
<dbReference type="RefSeq" id="WP_170032230.1">
    <property type="nucleotide sequence ID" value="NZ_FNDU01000040.1"/>
</dbReference>
<evidence type="ECO:0000313" key="10">
    <source>
        <dbReference type="Proteomes" id="UP000199017"/>
    </source>
</evidence>
<dbReference type="Pfam" id="PF00246">
    <property type="entry name" value="Peptidase_M14"/>
    <property type="match status" value="1"/>
</dbReference>
<comment type="cofactor">
    <cofactor evidence="1">
        <name>Zn(2+)</name>
        <dbReference type="ChEBI" id="CHEBI:29105"/>
    </cofactor>
</comment>
<dbReference type="PANTHER" id="PTHR11705">
    <property type="entry name" value="PROTEASE FAMILY M14 CARBOXYPEPTIDASE A,B"/>
    <property type="match status" value="1"/>
</dbReference>
<dbReference type="EMBL" id="FNDU01000040">
    <property type="protein sequence ID" value="SDJ23527.1"/>
    <property type="molecule type" value="Genomic_DNA"/>
</dbReference>
<gene>
    <name evidence="9" type="ORF">SAMN05216352_1404</name>
</gene>
<keyword evidence="10" id="KW-1185">Reference proteome</keyword>
<dbReference type="GO" id="GO:0008270">
    <property type="term" value="F:zinc ion binding"/>
    <property type="evidence" value="ECO:0007669"/>
    <property type="project" value="InterPro"/>
</dbReference>
<dbReference type="InterPro" id="IPR000834">
    <property type="entry name" value="Peptidase_M14"/>
</dbReference>
<evidence type="ECO:0000256" key="6">
    <source>
        <dbReference type="ARBA" id="ARBA00023049"/>
    </source>
</evidence>
<reference evidence="9 10" key="1">
    <citation type="submission" date="2016-10" db="EMBL/GenBank/DDBJ databases">
        <authorList>
            <person name="de Groot N.N."/>
        </authorList>
    </citation>
    <scope>NUCLEOTIDE SEQUENCE [LARGE SCALE GENOMIC DNA]</scope>
    <source>
        <strain evidence="10">P4B,CCM 7963,CECT 7998,DSM 25260,IBRC-M 10614,KCTC 13821</strain>
    </source>
</reference>
<sequence length="352" mass="39063">MMRKTKETGIVTVLFLFLLATASLSESVMAHGKEDSELLKIESLTGHKEMASFLEDVDRKAEHISVEVIGESVKGRELHLVKVGNDLEDTNKPTVLFLTQQHGNEPLVTESALEVISQLSNDSNEVSNLMDQVNILIVPRLNPDGAEGDVDWDTSNLYRNGVQTRNNANGININRTHNSLSQPESRALHENVLQQYDIDYAIDFHHQIANRATDDGELVSGAMLYPTNDDVTEEVLENSKKIGAVLYEAIEPKDYSNLAYYDSDNTYTSIARNNLAANYGIPTLLYEGRGLSDSLNKVSILEQKYSDVQIEQAVEAMMAVIEAAADDSIETADTSIWESLPEQHTIESTECE</sequence>
<organism evidence="9 10">
    <name type="scientific">Alteribacillus bidgolensis</name>
    <dbReference type="NCBI Taxonomy" id="930129"/>
    <lineage>
        <taxon>Bacteria</taxon>
        <taxon>Bacillati</taxon>
        <taxon>Bacillota</taxon>
        <taxon>Bacilli</taxon>
        <taxon>Bacillales</taxon>
        <taxon>Bacillaceae</taxon>
        <taxon>Alteribacillus</taxon>
    </lineage>
</organism>
<accession>A0A1G8S2S5</accession>